<name>A0A4Z2FQ84_9TELE</name>
<gene>
    <name evidence="2" type="ORF">EYF80_046395</name>
</gene>
<dbReference type="Proteomes" id="UP000314294">
    <property type="component" value="Unassembled WGS sequence"/>
</dbReference>
<organism evidence="2 3">
    <name type="scientific">Liparis tanakae</name>
    <name type="common">Tanaka's snailfish</name>
    <dbReference type="NCBI Taxonomy" id="230148"/>
    <lineage>
        <taxon>Eukaryota</taxon>
        <taxon>Metazoa</taxon>
        <taxon>Chordata</taxon>
        <taxon>Craniata</taxon>
        <taxon>Vertebrata</taxon>
        <taxon>Euteleostomi</taxon>
        <taxon>Actinopterygii</taxon>
        <taxon>Neopterygii</taxon>
        <taxon>Teleostei</taxon>
        <taxon>Neoteleostei</taxon>
        <taxon>Acanthomorphata</taxon>
        <taxon>Eupercaria</taxon>
        <taxon>Perciformes</taxon>
        <taxon>Cottioidei</taxon>
        <taxon>Cottales</taxon>
        <taxon>Liparidae</taxon>
        <taxon>Liparis</taxon>
    </lineage>
</organism>
<dbReference type="EMBL" id="SRLO01000967">
    <property type="protein sequence ID" value="TNN43406.1"/>
    <property type="molecule type" value="Genomic_DNA"/>
</dbReference>
<evidence type="ECO:0000313" key="3">
    <source>
        <dbReference type="Proteomes" id="UP000314294"/>
    </source>
</evidence>
<keyword evidence="3" id="KW-1185">Reference proteome</keyword>
<comment type="caution">
    <text evidence="2">The sequence shown here is derived from an EMBL/GenBank/DDBJ whole genome shotgun (WGS) entry which is preliminary data.</text>
</comment>
<feature type="compositionally biased region" description="Low complexity" evidence="1">
    <location>
        <begin position="23"/>
        <end position="58"/>
    </location>
</feature>
<dbReference type="AlphaFoldDB" id="A0A4Z2FQ84"/>
<feature type="region of interest" description="Disordered" evidence="1">
    <location>
        <begin position="1"/>
        <end position="129"/>
    </location>
</feature>
<evidence type="ECO:0000313" key="2">
    <source>
        <dbReference type="EMBL" id="TNN43406.1"/>
    </source>
</evidence>
<feature type="compositionally biased region" description="Basic and acidic residues" evidence="1">
    <location>
        <begin position="115"/>
        <end position="129"/>
    </location>
</feature>
<sequence>MSGEGGGLVSGKAVGLASPGPYSSTSTHSHSHPSSSNSSDSSSSHSTSTYSSHSSSSSVASLLHARLGATHRTPGREGQSKYPRGREAEAAAEGAGGPRKSTAKRSRVIITGPSEEERLNKEEDQEGRMTNEPVQLVVMLSRGLSNRIRDGLTDCSVSEAAANTEVLYQKDGGDVQHGLRPCRPSQCVGSNLASEAIHLLTPELHPDRMSWQDERTRHGELKRSV</sequence>
<evidence type="ECO:0000256" key="1">
    <source>
        <dbReference type="SAM" id="MobiDB-lite"/>
    </source>
</evidence>
<reference evidence="2 3" key="1">
    <citation type="submission" date="2019-03" db="EMBL/GenBank/DDBJ databases">
        <title>First draft genome of Liparis tanakae, snailfish: a comprehensive survey of snailfish specific genes.</title>
        <authorList>
            <person name="Kim W."/>
            <person name="Song I."/>
            <person name="Jeong J.-H."/>
            <person name="Kim D."/>
            <person name="Kim S."/>
            <person name="Ryu S."/>
            <person name="Song J.Y."/>
            <person name="Lee S.K."/>
        </authorList>
    </citation>
    <scope>NUCLEOTIDE SEQUENCE [LARGE SCALE GENOMIC DNA]</scope>
    <source>
        <tissue evidence="2">Muscle</tissue>
    </source>
</reference>
<feature type="compositionally biased region" description="Basic and acidic residues" evidence="1">
    <location>
        <begin position="74"/>
        <end position="89"/>
    </location>
</feature>
<accession>A0A4Z2FQ84</accession>
<proteinExistence type="predicted"/>
<protein>
    <submittedName>
        <fullName evidence="2">Uncharacterized protein</fullName>
    </submittedName>
</protein>